<dbReference type="InterPro" id="IPR036597">
    <property type="entry name" value="Fido-like_dom_sf"/>
</dbReference>
<dbReference type="InterPro" id="IPR003812">
    <property type="entry name" value="Fido"/>
</dbReference>
<evidence type="ECO:0000259" key="1">
    <source>
        <dbReference type="PROSITE" id="PS51459"/>
    </source>
</evidence>
<dbReference type="InterPro" id="IPR053737">
    <property type="entry name" value="Type_II_TA_Toxin"/>
</dbReference>
<evidence type="ECO:0000313" key="3">
    <source>
        <dbReference type="Proteomes" id="UP001652445"/>
    </source>
</evidence>
<proteinExistence type="predicted"/>
<dbReference type="InterPro" id="IPR006440">
    <property type="entry name" value="Doc"/>
</dbReference>
<gene>
    <name evidence="2" type="ORF">OB236_07465</name>
</gene>
<dbReference type="NCBIfam" id="TIGR01550">
    <property type="entry name" value="DOC_P1"/>
    <property type="match status" value="1"/>
</dbReference>
<dbReference type="PROSITE" id="PS51459">
    <property type="entry name" value="FIDO"/>
    <property type="match status" value="1"/>
</dbReference>
<keyword evidence="3" id="KW-1185">Reference proteome</keyword>
<dbReference type="Gene3D" id="1.20.120.1870">
    <property type="entry name" value="Fic/DOC protein, Fido domain"/>
    <property type="match status" value="1"/>
</dbReference>
<sequence>MNTVTVEQIVIFHRKIVNVTGGSDGIRDRTLIDSALNKAILTFDGKELYEGLIRKIAVISYALIKNHGFVDGNKRIGVATMLLLLTLNDITINYSQSELIDLGLRVAEGLLKEEDIEHWILKHQV</sequence>
<organism evidence="2 3">
    <name type="scientific">Paenibacillus baimaensis</name>
    <dbReference type="NCBI Taxonomy" id="2982185"/>
    <lineage>
        <taxon>Bacteria</taxon>
        <taxon>Bacillati</taxon>
        <taxon>Bacillota</taxon>
        <taxon>Bacilli</taxon>
        <taxon>Bacillales</taxon>
        <taxon>Paenibacillaceae</taxon>
        <taxon>Paenibacillus</taxon>
    </lineage>
</organism>
<accession>A0ABT2UBJ1</accession>
<dbReference type="Pfam" id="PF02661">
    <property type="entry name" value="Fic"/>
    <property type="match status" value="1"/>
</dbReference>
<protein>
    <submittedName>
        <fullName evidence="2">Type II toxin-antitoxin system death-on-curing family toxin</fullName>
    </submittedName>
</protein>
<dbReference type="RefSeq" id="WP_262683371.1">
    <property type="nucleotide sequence ID" value="NZ_JAOQIO010000016.1"/>
</dbReference>
<dbReference type="PANTHER" id="PTHR39426">
    <property type="entry name" value="HOMOLOGY TO DEATH-ON-CURING PROTEIN OF PHAGE P1"/>
    <property type="match status" value="1"/>
</dbReference>
<dbReference type="EMBL" id="JAOQIO010000016">
    <property type="protein sequence ID" value="MCU6791962.1"/>
    <property type="molecule type" value="Genomic_DNA"/>
</dbReference>
<dbReference type="SUPFAM" id="SSF140931">
    <property type="entry name" value="Fic-like"/>
    <property type="match status" value="1"/>
</dbReference>
<dbReference type="PANTHER" id="PTHR39426:SF1">
    <property type="entry name" value="HOMOLOGY TO DEATH-ON-CURING PROTEIN OF PHAGE P1"/>
    <property type="match status" value="1"/>
</dbReference>
<comment type="caution">
    <text evidence="2">The sequence shown here is derived from an EMBL/GenBank/DDBJ whole genome shotgun (WGS) entry which is preliminary data.</text>
</comment>
<name>A0ABT2UBJ1_9BACL</name>
<dbReference type="Proteomes" id="UP001652445">
    <property type="component" value="Unassembled WGS sequence"/>
</dbReference>
<feature type="domain" description="Fido" evidence="1">
    <location>
        <begin position="4"/>
        <end position="122"/>
    </location>
</feature>
<evidence type="ECO:0000313" key="2">
    <source>
        <dbReference type="EMBL" id="MCU6791962.1"/>
    </source>
</evidence>
<reference evidence="2 3" key="1">
    <citation type="submission" date="2022-09" db="EMBL/GenBank/DDBJ databases">
        <authorList>
            <person name="Han X.L."/>
            <person name="Wang Q."/>
            <person name="Lu T."/>
        </authorList>
    </citation>
    <scope>NUCLEOTIDE SEQUENCE [LARGE SCALE GENOMIC DNA]</scope>
    <source>
        <strain evidence="2 3">WQ 127069</strain>
    </source>
</reference>